<comment type="subcellular location">
    <subcellularLocation>
        <location evidence="1">Membrane</location>
        <topology evidence="1">Multi-pass membrane protein</topology>
    </subcellularLocation>
</comment>
<dbReference type="PRINTS" id="PR00171">
    <property type="entry name" value="SUGRTRNSPORT"/>
</dbReference>
<feature type="transmembrane region" description="Helical" evidence="8">
    <location>
        <begin position="259"/>
        <end position="279"/>
    </location>
</feature>
<evidence type="ECO:0000256" key="7">
    <source>
        <dbReference type="RuleBase" id="RU003346"/>
    </source>
</evidence>
<evidence type="ECO:0000256" key="5">
    <source>
        <dbReference type="ARBA" id="ARBA00022989"/>
    </source>
</evidence>
<comment type="caution">
    <text evidence="10">The sequence shown here is derived from an EMBL/GenBank/DDBJ whole genome shotgun (WGS) entry which is preliminary data.</text>
</comment>
<feature type="transmembrane region" description="Helical" evidence="8">
    <location>
        <begin position="426"/>
        <end position="445"/>
    </location>
</feature>
<evidence type="ECO:0000256" key="1">
    <source>
        <dbReference type="ARBA" id="ARBA00004141"/>
    </source>
</evidence>
<dbReference type="GO" id="GO:0016020">
    <property type="term" value="C:membrane"/>
    <property type="evidence" value="ECO:0007669"/>
    <property type="project" value="UniProtKB-SubCell"/>
</dbReference>
<dbReference type="InterPro" id="IPR005828">
    <property type="entry name" value="MFS_sugar_transport-like"/>
</dbReference>
<reference evidence="10" key="1">
    <citation type="journal article" date="2020" name="Phytopathology">
        <title>Genome Sequence Resources of Colletotrichum truncatum, C. plurivorum, C. musicola, and C. sojae: Four Species Pathogenic to Soybean (Glycine max).</title>
        <authorList>
            <person name="Rogerio F."/>
            <person name="Boufleur T.R."/>
            <person name="Ciampi-Guillardi M."/>
            <person name="Sukno S.A."/>
            <person name="Thon M.R."/>
            <person name="Massola Junior N.S."/>
            <person name="Baroncelli R."/>
        </authorList>
    </citation>
    <scope>NUCLEOTIDE SEQUENCE</scope>
    <source>
        <strain evidence="10">LFN0074</strain>
    </source>
</reference>
<keyword evidence="4 8" id="KW-0812">Transmembrane</keyword>
<dbReference type="Pfam" id="PF00083">
    <property type="entry name" value="Sugar_tr"/>
    <property type="match status" value="1"/>
</dbReference>
<dbReference type="OrthoDB" id="5399138at2759"/>
<dbReference type="AlphaFoldDB" id="A0A8H6JEJ4"/>
<dbReference type="FunFam" id="1.20.1250.20:FF:000134">
    <property type="entry name" value="MFS sugar transporter protein"/>
    <property type="match status" value="1"/>
</dbReference>
<dbReference type="PROSITE" id="PS50850">
    <property type="entry name" value="MFS"/>
    <property type="match status" value="1"/>
</dbReference>
<evidence type="ECO:0000259" key="9">
    <source>
        <dbReference type="PROSITE" id="PS50850"/>
    </source>
</evidence>
<dbReference type="SUPFAM" id="SSF103473">
    <property type="entry name" value="MFS general substrate transporter"/>
    <property type="match status" value="1"/>
</dbReference>
<protein>
    <submittedName>
        <fullName evidence="10">Sugar transport protein</fullName>
    </submittedName>
</protein>
<dbReference type="InterPro" id="IPR020846">
    <property type="entry name" value="MFS_dom"/>
</dbReference>
<feature type="transmembrane region" description="Helical" evidence="8">
    <location>
        <begin position="358"/>
        <end position="383"/>
    </location>
</feature>
<feature type="transmembrane region" description="Helical" evidence="8">
    <location>
        <begin position="137"/>
        <end position="157"/>
    </location>
</feature>
<keyword evidence="10" id="KW-0762">Sugar transport</keyword>
<evidence type="ECO:0000256" key="4">
    <source>
        <dbReference type="ARBA" id="ARBA00022692"/>
    </source>
</evidence>
<keyword evidence="6 8" id="KW-0472">Membrane</keyword>
<dbReference type="InterPro" id="IPR036259">
    <property type="entry name" value="MFS_trans_sf"/>
</dbReference>
<dbReference type="InterPro" id="IPR050360">
    <property type="entry name" value="MFS_Sugar_Transporters"/>
</dbReference>
<keyword evidence="3 7" id="KW-0813">Transport</keyword>
<dbReference type="PANTHER" id="PTHR48022">
    <property type="entry name" value="PLASTIDIC GLUCOSE TRANSPORTER 4"/>
    <property type="match status" value="1"/>
</dbReference>
<dbReference type="InterPro" id="IPR003663">
    <property type="entry name" value="Sugar/inositol_transpt"/>
</dbReference>
<feature type="transmembrane region" description="Helical" evidence="8">
    <location>
        <begin position="169"/>
        <end position="192"/>
    </location>
</feature>
<evidence type="ECO:0000256" key="8">
    <source>
        <dbReference type="SAM" id="Phobius"/>
    </source>
</evidence>
<proteinExistence type="inferred from homology"/>
<feature type="domain" description="Major facilitator superfamily (MFS) profile" evidence="9">
    <location>
        <begin position="12"/>
        <end position="448"/>
    </location>
</feature>
<name>A0A8H6JEJ4_9PEZI</name>
<evidence type="ECO:0000256" key="2">
    <source>
        <dbReference type="ARBA" id="ARBA00010992"/>
    </source>
</evidence>
<dbReference type="PANTHER" id="PTHR48022:SF20">
    <property type="entry name" value="MAJOR FACILITATOR SUPERFAMILY (MFS) PROFILE DOMAIN-CONTAINING PROTEIN-RELATED"/>
    <property type="match status" value="1"/>
</dbReference>
<evidence type="ECO:0000256" key="6">
    <source>
        <dbReference type="ARBA" id="ARBA00023136"/>
    </source>
</evidence>
<evidence type="ECO:0000256" key="3">
    <source>
        <dbReference type="ARBA" id="ARBA00022448"/>
    </source>
</evidence>
<dbReference type="Gene3D" id="1.20.1250.20">
    <property type="entry name" value="MFS general substrate transporter like domains"/>
    <property type="match status" value="1"/>
</dbReference>
<feature type="transmembrane region" description="Helical" evidence="8">
    <location>
        <begin position="294"/>
        <end position="315"/>
    </location>
</feature>
<dbReference type="Proteomes" id="UP000639643">
    <property type="component" value="Unassembled WGS sequence"/>
</dbReference>
<accession>A0A8H6JEJ4</accession>
<sequence>MPLKMPPLYVRASIATAFVTMLWGIDTSSVGPVTSMSSFKSSFGSFPPTVHGAIVSSMLVTGTFSALVAGVLADQHGRVSVISAGAAIYAFGAALECGAVHLAMFVAGRAVKGVGTGLFVSTVSVQLCEITPAKVRGFWVAFSQFLLTVGLVLGYFICYATGRIENSSASWRVPLAIQSALAFIFAITVVFVPPSPRWLLSQGREEEAKKVMNQLGFTQDEQAETLSQTVSLENSRQNVRAMLSDFRTALSRPYRSRTLFGIFLMTAQQLSGINGVLYYSPLMFRQAGLPSEEASFLASGVTAVVICAVTIPATIFADAWGRKTSTLIGGVGICISMFVMGSLYAANQVNEGRGAGRWVVIVCIYLFNIAFNATWAVSFRTYLVESLPRETRSSGAALAQVGNWAADFVVAFATPPFLAASGSGPYFLFGGCTAIAVAVCAVWMVETRLRSLESIEADYLKGGRGEKGGCLVGEREVGVVGRES</sequence>
<keyword evidence="11" id="KW-1185">Reference proteome</keyword>
<feature type="transmembrane region" description="Helical" evidence="8">
    <location>
        <begin position="327"/>
        <end position="346"/>
    </location>
</feature>
<evidence type="ECO:0000313" key="10">
    <source>
        <dbReference type="EMBL" id="KAF6811675.1"/>
    </source>
</evidence>
<feature type="transmembrane region" description="Helical" evidence="8">
    <location>
        <begin position="51"/>
        <end position="72"/>
    </location>
</feature>
<dbReference type="EMBL" id="WIGM01000811">
    <property type="protein sequence ID" value="KAF6811675.1"/>
    <property type="molecule type" value="Genomic_DNA"/>
</dbReference>
<comment type="similarity">
    <text evidence="2 7">Belongs to the major facilitator superfamily. Sugar transporter (TC 2.A.1.1) family.</text>
</comment>
<dbReference type="NCBIfam" id="TIGR00879">
    <property type="entry name" value="SP"/>
    <property type="match status" value="1"/>
</dbReference>
<gene>
    <name evidence="10" type="ORF">CMUS01_13209</name>
</gene>
<feature type="transmembrane region" description="Helical" evidence="8">
    <location>
        <begin position="79"/>
        <end position="104"/>
    </location>
</feature>
<dbReference type="GO" id="GO:0005351">
    <property type="term" value="F:carbohydrate:proton symporter activity"/>
    <property type="evidence" value="ECO:0007669"/>
    <property type="project" value="TreeGrafter"/>
</dbReference>
<organism evidence="10 11">
    <name type="scientific">Colletotrichum musicola</name>
    <dbReference type="NCBI Taxonomy" id="2175873"/>
    <lineage>
        <taxon>Eukaryota</taxon>
        <taxon>Fungi</taxon>
        <taxon>Dikarya</taxon>
        <taxon>Ascomycota</taxon>
        <taxon>Pezizomycotina</taxon>
        <taxon>Sordariomycetes</taxon>
        <taxon>Hypocreomycetidae</taxon>
        <taxon>Glomerellales</taxon>
        <taxon>Glomerellaceae</taxon>
        <taxon>Colletotrichum</taxon>
        <taxon>Colletotrichum orchidearum species complex</taxon>
    </lineage>
</organism>
<keyword evidence="5 8" id="KW-1133">Transmembrane helix</keyword>
<evidence type="ECO:0000313" key="11">
    <source>
        <dbReference type="Proteomes" id="UP000639643"/>
    </source>
</evidence>